<proteinExistence type="predicted"/>
<dbReference type="GO" id="GO:0016740">
    <property type="term" value="F:transferase activity"/>
    <property type="evidence" value="ECO:0007669"/>
    <property type="project" value="TreeGrafter"/>
</dbReference>
<gene>
    <name evidence="2" type="ORF">dsmv_3210</name>
</gene>
<dbReference type="Pfam" id="PF00753">
    <property type="entry name" value="Lactamase_B"/>
    <property type="match status" value="1"/>
</dbReference>
<dbReference type="CDD" id="cd07713">
    <property type="entry name" value="DHPS-like_MBL-fold"/>
    <property type="match status" value="1"/>
</dbReference>
<sequence>MKARLTILCENSIGVPLGVIGEHGFSCHVETDSGEYLFDTGQGFGILSNALALGKDLRKIAAVMISHGHYDHTGGLPAVLKMRGDVPVHGHPGIFVERFYSVGGKRRDIGIPYRRSWLESLGADFRLATDMTEVGPGVYLTGEIPRKTSFEKGDPHMFARTADGRTLDPDPIPDDLSMIVDSDAGLILVLGCAHAGMVNIIEHVMAETGRDRIYAVIGGTHLAFAGDAQFEETVRAIDRYRIDKVGVSHCTGLERASQLHARLKERFFFGCVGSVLDG</sequence>
<dbReference type="AlphaFoldDB" id="S7TDS7"/>
<evidence type="ECO:0000259" key="1">
    <source>
        <dbReference type="SMART" id="SM00849"/>
    </source>
</evidence>
<dbReference type="OrthoDB" id="9803916at2"/>
<dbReference type="Proteomes" id="UP000014977">
    <property type="component" value="Unassembled WGS sequence"/>
</dbReference>
<dbReference type="InterPro" id="IPR052926">
    <property type="entry name" value="Metallo-beta-lactamase_dom"/>
</dbReference>
<dbReference type="InterPro" id="IPR001279">
    <property type="entry name" value="Metallo-B-lactamas"/>
</dbReference>
<feature type="domain" description="Metallo-beta-lactamase" evidence="1">
    <location>
        <begin position="23"/>
        <end position="249"/>
    </location>
</feature>
<dbReference type="RefSeq" id="WP_020878300.1">
    <property type="nucleotide sequence ID" value="NZ_ATHJ01000110.1"/>
</dbReference>
<dbReference type="SMART" id="SM00849">
    <property type="entry name" value="Lactamase_B"/>
    <property type="match status" value="1"/>
</dbReference>
<evidence type="ECO:0000313" key="2">
    <source>
        <dbReference type="EMBL" id="EPR34831.1"/>
    </source>
</evidence>
<dbReference type="Gene3D" id="3.60.15.10">
    <property type="entry name" value="Ribonuclease Z/Hydroxyacylglutathione hydrolase-like"/>
    <property type="match status" value="1"/>
</dbReference>
<dbReference type="eggNOG" id="COG1237">
    <property type="taxonomic scope" value="Bacteria"/>
</dbReference>
<dbReference type="PANTHER" id="PTHR13754:SF13">
    <property type="entry name" value="METALLO-BETA-LACTAMASE SUPERFAMILY PROTEIN (AFU_ORTHOLOGUE AFUA_3G07630)"/>
    <property type="match status" value="1"/>
</dbReference>
<organism evidence="2 3">
    <name type="scientific">Desulfococcus multivorans DSM 2059</name>
    <dbReference type="NCBI Taxonomy" id="1121405"/>
    <lineage>
        <taxon>Bacteria</taxon>
        <taxon>Pseudomonadati</taxon>
        <taxon>Thermodesulfobacteriota</taxon>
        <taxon>Desulfobacteria</taxon>
        <taxon>Desulfobacterales</taxon>
        <taxon>Desulfococcaceae</taxon>
        <taxon>Desulfococcus</taxon>
    </lineage>
</organism>
<keyword evidence="3" id="KW-1185">Reference proteome</keyword>
<dbReference type="InterPro" id="IPR041712">
    <property type="entry name" value="DHPS-like_MBL-fold"/>
</dbReference>
<reference evidence="2 3" key="1">
    <citation type="journal article" date="2013" name="Genome Announc.">
        <title>Draft genome sequences for three mercury-methylating, sulfate-reducing bacteria.</title>
        <authorList>
            <person name="Brown S.D."/>
            <person name="Hurt R.A.Jr."/>
            <person name="Gilmour C.C."/>
            <person name="Elias D.A."/>
        </authorList>
    </citation>
    <scope>NUCLEOTIDE SEQUENCE [LARGE SCALE GENOMIC DNA]</scope>
    <source>
        <strain evidence="2 3">DSM 2059</strain>
    </source>
</reference>
<dbReference type="InterPro" id="IPR036866">
    <property type="entry name" value="RibonucZ/Hydroxyglut_hydro"/>
</dbReference>
<accession>S7TDS7</accession>
<dbReference type="PANTHER" id="PTHR13754">
    <property type="entry name" value="METALLO-BETA-LACTAMASE SUPERFAMILY PROTEIN"/>
    <property type="match status" value="1"/>
</dbReference>
<dbReference type="STRING" id="897.B2D07_07015"/>
<dbReference type="SUPFAM" id="SSF56281">
    <property type="entry name" value="Metallo-hydrolase/oxidoreductase"/>
    <property type="match status" value="1"/>
</dbReference>
<name>S7TDS7_DESML</name>
<protein>
    <submittedName>
        <fullName evidence="2">Beta-lactamase domain protein</fullName>
    </submittedName>
</protein>
<comment type="caution">
    <text evidence="2">The sequence shown here is derived from an EMBL/GenBank/DDBJ whole genome shotgun (WGS) entry which is preliminary data.</text>
</comment>
<dbReference type="EMBL" id="ATHJ01000110">
    <property type="protein sequence ID" value="EPR34831.1"/>
    <property type="molecule type" value="Genomic_DNA"/>
</dbReference>
<evidence type="ECO:0000313" key="3">
    <source>
        <dbReference type="Proteomes" id="UP000014977"/>
    </source>
</evidence>